<dbReference type="SUPFAM" id="SSF48371">
    <property type="entry name" value="ARM repeat"/>
    <property type="match status" value="1"/>
</dbReference>
<evidence type="ECO:0000256" key="7">
    <source>
        <dbReference type="ARBA" id="ARBA00023242"/>
    </source>
</evidence>
<feature type="compositionally biased region" description="Polar residues" evidence="8">
    <location>
        <begin position="1063"/>
        <end position="1079"/>
    </location>
</feature>
<protein>
    <submittedName>
        <fullName evidence="10">Ran-binding protein 17</fullName>
    </submittedName>
</protein>
<feature type="domain" description="Exportin-7/Ran-binding protein 17 TPR repeats" evidence="9">
    <location>
        <begin position="471"/>
        <end position="729"/>
    </location>
</feature>
<feature type="region of interest" description="Disordered" evidence="8">
    <location>
        <begin position="55"/>
        <end position="82"/>
    </location>
</feature>
<keyword evidence="7" id="KW-0539">Nucleus</keyword>
<dbReference type="Pfam" id="PF25795">
    <property type="entry name" value="TPR_XPO7"/>
    <property type="match status" value="1"/>
</dbReference>
<sequence length="1220" mass="138523">MMAASLDLHSLEQYCETLYNPSSQASRLQVESLLNYHFPTFSLATASSTSTSSSSAAAQAQAQTGTGASATTVPTDLKGHSPSINTPIESALFCRSLLENTQNPYALMQISKWFATSRLKNLVEDHFTTFTIPEQLGLRTFVLRYIYQNPDSQPFIITAQAQLFAIITKLGWLENEEFRALVEQIQVFFQPGHPIAYRIIGTRILTAVATEMNLPSSRHATKYRKIAVSFRDAQLLPIFQFALSTLKSLLQASDMESEKLRDSILQLMKTCLGFDFIGTLPDESSDDVGSIQAMTTWRIVLEEPEYLEVLWECWKKFSGTTSILVMESLSQAASIRRSLFSSDETRNTYIHHIMRETVLTIKSQAGQAKLQEVGNFHEFCRMLSKFRSTFQLSEICEYKEFEQWISLVGEFSSRGIHSWKWSPNSIPYLLTFWSKMVSSISSAKQATQDYIQGITVDLSRAYLKSRLECAQAALDGEVDDPLESEEELVTTLEMYATLSRSKYVDSGRFVLAEFKDIFKKYRELIQRASLGSPSLSGNNIKEQLTVVEMQLTWMVYMVSALIGGRISYQSTGEQDQMDGELSSEVLGFIQQAQMWTTQRPLYLASPDAHLYVQSAILFFYTQFRSSYIGEESSKSVKVYTLLTERWGLTGPNQVLDVIMNSSLGNLRSSGDPEWRKQEDQLVVRTLRLYTQLASGYSSVKHIRKLDTTKALLKNHNPSDFRFLDPSKKSSDTSVARCRMNYYTMLSRVLFAEDNVDADFWRFVRPWELTLDQVTLAFEGTSELTEEQIRLILLGIFKDLRGFVSSITNRKQYTLFFEWFYPAYTPIVVRAIEIWPHDELGIAILRFWNEFVSNKSSRVTFDSSSPNGILLFRETSNILYTYGQHLLNRPLSNSSARWTEKYKGIMLYFNVLSASLSGKYVNFGVFKLYGDKALDQVLNVFFSLMLAIPVEDIIAFPKLANAYFSVIDVFASDHMTGLPMMPHPVLAYIFQALGEIIPPQNPDTVCSTMACSAMDKICTFVLNWILKDKVRKEEGLEALQASGGSPDLSGRTLLTSNGSGNNSQRSSVELTRGALSSNGRPVSKRRQQQQQKQQETHWLVEYLMANKEILSYLFMVLFQAVAFENRSNYWSLSRPLLGLILLNRDFYNEFISQFIQSQLPDRQEHIQTAATALMEGIECNLTTLNRDRFTQNITNFRRECTQMTLMASNGLGISSDDSGMS</sequence>
<organism evidence="10 11">
    <name type="scientific">Linnemannia exigua</name>
    <dbReference type="NCBI Taxonomy" id="604196"/>
    <lineage>
        <taxon>Eukaryota</taxon>
        <taxon>Fungi</taxon>
        <taxon>Fungi incertae sedis</taxon>
        <taxon>Mucoromycota</taxon>
        <taxon>Mortierellomycotina</taxon>
        <taxon>Mortierellomycetes</taxon>
        <taxon>Mortierellales</taxon>
        <taxon>Mortierellaceae</taxon>
        <taxon>Linnemannia</taxon>
    </lineage>
</organism>
<comment type="similarity">
    <text evidence="3">Belongs to the exportin family.</text>
</comment>
<feature type="region of interest" description="Disordered" evidence="8">
    <location>
        <begin position="1039"/>
        <end position="1089"/>
    </location>
</feature>
<accession>A0AAD4D564</accession>
<proteinExistence type="inferred from homology"/>
<reference evidence="10" key="1">
    <citation type="journal article" date="2020" name="Fungal Divers.">
        <title>Resolving the Mortierellaceae phylogeny through synthesis of multi-gene phylogenetics and phylogenomics.</title>
        <authorList>
            <person name="Vandepol N."/>
            <person name="Liber J."/>
            <person name="Desiro A."/>
            <person name="Na H."/>
            <person name="Kennedy M."/>
            <person name="Barry K."/>
            <person name="Grigoriev I.V."/>
            <person name="Miller A.N."/>
            <person name="O'Donnell K."/>
            <person name="Stajich J.E."/>
            <person name="Bonito G."/>
        </authorList>
    </citation>
    <scope>NUCLEOTIDE SEQUENCE</scope>
    <source>
        <strain evidence="10">NRRL 28262</strain>
    </source>
</reference>
<dbReference type="GO" id="GO:0005049">
    <property type="term" value="F:nuclear export signal receptor activity"/>
    <property type="evidence" value="ECO:0007669"/>
    <property type="project" value="InterPro"/>
</dbReference>
<comment type="caution">
    <text evidence="10">The sequence shown here is derived from an EMBL/GenBank/DDBJ whole genome shotgun (WGS) entry which is preliminary data.</text>
</comment>
<dbReference type="GO" id="GO:0006611">
    <property type="term" value="P:protein export from nucleus"/>
    <property type="evidence" value="ECO:0007669"/>
    <property type="project" value="TreeGrafter"/>
</dbReference>
<dbReference type="InterPro" id="IPR016024">
    <property type="entry name" value="ARM-type_fold"/>
</dbReference>
<dbReference type="Gene3D" id="1.25.10.10">
    <property type="entry name" value="Leucine-rich Repeat Variant"/>
    <property type="match status" value="1"/>
</dbReference>
<keyword evidence="5" id="KW-0963">Cytoplasm</keyword>
<gene>
    <name evidence="10" type="primary">RANBP17</name>
    <name evidence="10" type="ORF">BGZ95_002965</name>
</gene>
<dbReference type="PANTHER" id="PTHR12596">
    <property type="entry name" value="EXPORTIN 4,7-RELATED"/>
    <property type="match status" value="1"/>
</dbReference>
<dbReference type="GO" id="GO:0005737">
    <property type="term" value="C:cytoplasm"/>
    <property type="evidence" value="ECO:0007669"/>
    <property type="project" value="UniProtKB-SubCell"/>
</dbReference>
<dbReference type="InterPro" id="IPR044189">
    <property type="entry name" value="XPO4/7-like"/>
</dbReference>
<dbReference type="GO" id="GO:0005643">
    <property type="term" value="C:nuclear pore"/>
    <property type="evidence" value="ECO:0007669"/>
    <property type="project" value="TreeGrafter"/>
</dbReference>
<dbReference type="EMBL" id="JAAAIL010001650">
    <property type="protein sequence ID" value="KAG0266985.1"/>
    <property type="molecule type" value="Genomic_DNA"/>
</dbReference>
<dbReference type="AlphaFoldDB" id="A0AAD4D564"/>
<keyword evidence="6" id="KW-0653">Protein transport</keyword>
<evidence type="ECO:0000256" key="5">
    <source>
        <dbReference type="ARBA" id="ARBA00022490"/>
    </source>
</evidence>
<evidence type="ECO:0000256" key="6">
    <source>
        <dbReference type="ARBA" id="ARBA00022927"/>
    </source>
</evidence>
<comment type="subcellular location">
    <subcellularLocation>
        <location evidence="2">Cytoplasm</location>
    </subcellularLocation>
    <subcellularLocation>
        <location evidence="1">Nucleus</location>
    </subcellularLocation>
</comment>
<evidence type="ECO:0000256" key="3">
    <source>
        <dbReference type="ARBA" id="ARBA00009466"/>
    </source>
</evidence>
<evidence type="ECO:0000256" key="4">
    <source>
        <dbReference type="ARBA" id="ARBA00022448"/>
    </source>
</evidence>
<feature type="compositionally biased region" description="Low complexity" evidence="8">
    <location>
        <begin position="55"/>
        <end position="72"/>
    </location>
</feature>
<evidence type="ECO:0000313" key="11">
    <source>
        <dbReference type="Proteomes" id="UP001194580"/>
    </source>
</evidence>
<dbReference type="InterPro" id="IPR057947">
    <property type="entry name" value="TPR_XPO7/RBP17"/>
</dbReference>
<dbReference type="Proteomes" id="UP001194580">
    <property type="component" value="Unassembled WGS sequence"/>
</dbReference>
<evidence type="ECO:0000256" key="1">
    <source>
        <dbReference type="ARBA" id="ARBA00004123"/>
    </source>
</evidence>
<dbReference type="PANTHER" id="PTHR12596:SF2">
    <property type="entry name" value="EXPORTIN-7 ISOFORM X1"/>
    <property type="match status" value="1"/>
</dbReference>
<name>A0AAD4D564_9FUNG</name>
<evidence type="ECO:0000313" key="10">
    <source>
        <dbReference type="EMBL" id="KAG0266985.1"/>
    </source>
</evidence>
<evidence type="ECO:0000256" key="2">
    <source>
        <dbReference type="ARBA" id="ARBA00004496"/>
    </source>
</evidence>
<dbReference type="InterPro" id="IPR011989">
    <property type="entry name" value="ARM-like"/>
</dbReference>
<keyword evidence="11" id="KW-1185">Reference proteome</keyword>
<keyword evidence="4" id="KW-0813">Transport</keyword>
<evidence type="ECO:0000256" key="8">
    <source>
        <dbReference type="SAM" id="MobiDB-lite"/>
    </source>
</evidence>
<evidence type="ECO:0000259" key="9">
    <source>
        <dbReference type="Pfam" id="PF25795"/>
    </source>
</evidence>